<evidence type="ECO:0000256" key="4">
    <source>
        <dbReference type="ARBA" id="ARBA00023136"/>
    </source>
</evidence>
<feature type="transmembrane region" description="Helical" evidence="5">
    <location>
        <begin position="49"/>
        <end position="68"/>
    </location>
</feature>
<accession>A0ABW3MIW4</accession>
<comment type="caution">
    <text evidence="7">The sequence shown here is derived from an EMBL/GenBank/DDBJ whole genome shotgun (WGS) entry which is preliminary data.</text>
</comment>
<dbReference type="InterPro" id="IPR051784">
    <property type="entry name" value="Nod_factor_ABC_transporter"/>
</dbReference>
<feature type="transmembrane region" description="Helical" evidence="5">
    <location>
        <begin position="133"/>
        <end position="156"/>
    </location>
</feature>
<evidence type="ECO:0000313" key="7">
    <source>
        <dbReference type="EMBL" id="MFD1050648.1"/>
    </source>
</evidence>
<feature type="domain" description="ABC-2 type transporter transmembrane" evidence="6">
    <location>
        <begin position="18"/>
        <end position="209"/>
    </location>
</feature>
<keyword evidence="8" id="KW-1185">Reference proteome</keyword>
<comment type="subcellular location">
    <subcellularLocation>
        <location evidence="1">Membrane</location>
        <topology evidence="1">Multi-pass membrane protein</topology>
    </subcellularLocation>
</comment>
<dbReference type="Proteomes" id="UP001597045">
    <property type="component" value="Unassembled WGS sequence"/>
</dbReference>
<keyword evidence="3 5" id="KW-1133">Transmembrane helix</keyword>
<dbReference type="PANTHER" id="PTHR43229:SF2">
    <property type="entry name" value="NODULATION PROTEIN J"/>
    <property type="match status" value="1"/>
</dbReference>
<evidence type="ECO:0000256" key="5">
    <source>
        <dbReference type="SAM" id="Phobius"/>
    </source>
</evidence>
<sequence>MWHSAAIAYADFRATYTVRSWVFGWLGRMLAQVTFFTGAGAVFGRTEALAYLVIGNALMTCVMEAMMVVASTCWERDTGTLEPLCAAPASIGWVFVGRSVQWPVSGSATSLVALFGLAPWFGVRWDLSQVGPVVLLTLVTAAATYCFGLLVGSFVLAVPGLRNIASNVAYLVMMAVCGVVTPLTTWPPTIQAFAQLLPLTHGLEAIRAVHDG</sequence>
<organism evidence="7 8">
    <name type="scientific">Kibdelosporangium lantanae</name>
    <dbReference type="NCBI Taxonomy" id="1497396"/>
    <lineage>
        <taxon>Bacteria</taxon>
        <taxon>Bacillati</taxon>
        <taxon>Actinomycetota</taxon>
        <taxon>Actinomycetes</taxon>
        <taxon>Pseudonocardiales</taxon>
        <taxon>Pseudonocardiaceae</taxon>
        <taxon>Kibdelosporangium</taxon>
    </lineage>
</organism>
<gene>
    <name evidence="7" type="ORF">ACFQ1S_36545</name>
</gene>
<feature type="transmembrane region" description="Helical" evidence="5">
    <location>
        <begin position="21"/>
        <end position="43"/>
    </location>
</feature>
<evidence type="ECO:0000256" key="2">
    <source>
        <dbReference type="ARBA" id="ARBA00022692"/>
    </source>
</evidence>
<feature type="transmembrane region" description="Helical" evidence="5">
    <location>
        <begin position="102"/>
        <end position="121"/>
    </location>
</feature>
<keyword evidence="2 5" id="KW-0812">Transmembrane</keyword>
<reference evidence="8" key="1">
    <citation type="journal article" date="2019" name="Int. J. Syst. Evol. Microbiol.">
        <title>The Global Catalogue of Microorganisms (GCM) 10K type strain sequencing project: providing services to taxonomists for standard genome sequencing and annotation.</title>
        <authorList>
            <consortium name="The Broad Institute Genomics Platform"/>
            <consortium name="The Broad Institute Genome Sequencing Center for Infectious Disease"/>
            <person name="Wu L."/>
            <person name="Ma J."/>
        </authorList>
    </citation>
    <scope>NUCLEOTIDE SEQUENCE [LARGE SCALE GENOMIC DNA]</scope>
    <source>
        <strain evidence="8">JCM 31486</strain>
    </source>
</reference>
<feature type="transmembrane region" description="Helical" evidence="5">
    <location>
        <begin position="168"/>
        <end position="186"/>
    </location>
</feature>
<name>A0ABW3MIW4_9PSEU</name>
<feature type="non-terminal residue" evidence="7">
    <location>
        <position position="212"/>
    </location>
</feature>
<dbReference type="PANTHER" id="PTHR43229">
    <property type="entry name" value="NODULATION PROTEIN J"/>
    <property type="match status" value="1"/>
</dbReference>
<proteinExistence type="predicted"/>
<evidence type="ECO:0000313" key="8">
    <source>
        <dbReference type="Proteomes" id="UP001597045"/>
    </source>
</evidence>
<keyword evidence="4 5" id="KW-0472">Membrane</keyword>
<dbReference type="EMBL" id="JBHTIS010002994">
    <property type="protein sequence ID" value="MFD1050648.1"/>
    <property type="molecule type" value="Genomic_DNA"/>
</dbReference>
<protein>
    <submittedName>
        <fullName evidence="7">ABC transporter permease</fullName>
    </submittedName>
</protein>
<dbReference type="Pfam" id="PF01061">
    <property type="entry name" value="ABC2_membrane"/>
    <property type="match status" value="1"/>
</dbReference>
<evidence type="ECO:0000259" key="6">
    <source>
        <dbReference type="Pfam" id="PF01061"/>
    </source>
</evidence>
<dbReference type="InterPro" id="IPR013525">
    <property type="entry name" value="ABC2_TM"/>
</dbReference>
<evidence type="ECO:0000256" key="1">
    <source>
        <dbReference type="ARBA" id="ARBA00004141"/>
    </source>
</evidence>
<evidence type="ECO:0000256" key="3">
    <source>
        <dbReference type="ARBA" id="ARBA00022989"/>
    </source>
</evidence>